<name>A0ABR7NBF0_9FIRM</name>
<dbReference type="Pfam" id="PF10934">
    <property type="entry name" value="Sheath_initiator"/>
    <property type="match status" value="1"/>
</dbReference>
<dbReference type="RefSeq" id="WP_195978126.1">
    <property type="nucleotide sequence ID" value="NZ_JACRSZ010000011.1"/>
</dbReference>
<evidence type="ECO:0000313" key="2">
    <source>
        <dbReference type="Proteomes" id="UP000657421"/>
    </source>
</evidence>
<dbReference type="EMBL" id="JACRSZ010000011">
    <property type="protein sequence ID" value="MBC8573659.1"/>
    <property type="molecule type" value="Genomic_DNA"/>
</dbReference>
<proteinExistence type="predicted"/>
<dbReference type="InterPro" id="IPR020288">
    <property type="entry name" value="Sheath_initiator"/>
</dbReference>
<evidence type="ECO:0000313" key="1">
    <source>
        <dbReference type="EMBL" id="MBC8573659.1"/>
    </source>
</evidence>
<comment type="caution">
    <text evidence="1">The sequence shown here is derived from an EMBL/GenBank/DDBJ whole genome shotgun (WGS) entry which is preliminary data.</text>
</comment>
<reference evidence="1 2" key="1">
    <citation type="submission" date="2020-08" db="EMBL/GenBank/DDBJ databases">
        <title>Genome public.</title>
        <authorList>
            <person name="Liu C."/>
            <person name="Sun Q."/>
        </authorList>
    </citation>
    <scope>NUCLEOTIDE SEQUENCE [LARGE SCALE GENOMIC DNA]</scope>
    <source>
        <strain evidence="1 2">NSJ-46</strain>
    </source>
</reference>
<protein>
    <submittedName>
        <fullName evidence="1">DUF2634 domain-containing protein</fullName>
    </submittedName>
</protein>
<accession>A0ABR7NBF0</accession>
<dbReference type="SUPFAM" id="SSF160719">
    <property type="entry name" value="gpW/gp25-like"/>
    <property type="match status" value="1"/>
</dbReference>
<sequence length="144" mass="16431">MDEELDEIVSVPFDEDDIDESNQVYRTYKMDFERKRIGGMIDGKEAVVQAIWKILSTTRFAHLIYDDQYGCDFFNKINDSGLTDDFLESDMPVMLEEALLYDERITGVSDFSYEIISHDSVHVSFVASTIYGDIEIEGAIADGD</sequence>
<organism evidence="1 2">
    <name type="scientific">Jingyaoa shaoxingensis</name>
    <dbReference type="NCBI Taxonomy" id="2763671"/>
    <lineage>
        <taxon>Bacteria</taxon>
        <taxon>Bacillati</taxon>
        <taxon>Bacillota</taxon>
        <taxon>Clostridia</taxon>
        <taxon>Lachnospirales</taxon>
        <taxon>Lachnospiraceae</taxon>
        <taxon>Jingyaoa</taxon>
    </lineage>
</organism>
<gene>
    <name evidence="1" type="ORF">H8716_11285</name>
</gene>
<keyword evidence="2" id="KW-1185">Reference proteome</keyword>
<dbReference type="Proteomes" id="UP000657421">
    <property type="component" value="Unassembled WGS sequence"/>
</dbReference>